<evidence type="ECO:0000313" key="2">
    <source>
        <dbReference type="EMBL" id="KAA6301901.1"/>
    </source>
</evidence>
<accession>A0A5M8P0H2</accession>
<protein>
    <recommendedName>
        <fullName evidence="4">Lipoprotein</fullName>
    </recommendedName>
</protein>
<evidence type="ECO:0000313" key="3">
    <source>
        <dbReference type="Proteomes" id="UP000324575"/>
    </source>
</evidence>
<reference evidence="2 3" key="1">
    <citation type="submission" date="2019-03" db="EMBL/GenBank/DDBJ databases">
        <title>Single cell metagenomics reveals metabolic interactions within the superorganism composed of flagellate Streblomastix strix and complex community of Bacteroidetes bacteria on its surface.</title>
        <authorList>
            <person name="Treitli S.C."/>
            <person name="Kolisko M."/>
            <person name="Husnik F."/>
            <person name="Keeling P."/>
            <person name="Hampl V."/>
        </authorList>
    </citation>
    <scope>NUCLEOTIDE SEQUENCE [LARGE SCALE GENOMIC DNA]</scope>
    <source>
        <strain evidence="2">St1</strain>
    </source>
</reference>
<dbReference type="Proteomes" id="UP000324575">
    <property type="component" value="Unassembled WGS sequence"/>
</dbReference>
<keyword evidence="1" id="KW-0732">Signal</keyword>
<name>A0A5M8P0H2_9BACT</name>
<evidence type="ECO:0008006" key="4">
    <source>
        <dbReference type="Google" id="ProtNLM"/>
    </source>
</evidence>
<proteinExistence type="predicted"/>
<sequence length="243" mass="27593">MTKAVMVPLLLAGMILSMVGCLPEPGESYSNIPADPAVVRKIDGSTYISTPRGHFLAPDLSDKEDKACLIVDYTVYPDRNPLTAEAIQVLLSVKQNIAEKKESMVVEEDTLPFITITPVTYSEFLDGKIFFELTHSMTKDAEIAYQMTWVPTTNGSTDEFDVYFTATQISAGQGYVARYSNFHVFDTKSLIQEYGKGLFSNDKNRYVQLHFYCFKEFDKDHTPQWQFLYSYVNPNNRFGIFSE</sequence>
<gene>
    <name evidence="2" type="ORF">EZS26_001904</name>
</gene>
<feature type="signal peptide" evidence="1">
    <location>
        <begin position="1"/>
        <end position="19"/>
    </location>
</feature>
<feature type="chain" id="PRO_5024444040" description="Lipoprotein" evidence="1">
    <location>
        <begin position="20"/>
        <end position="243"/>
    </location>
</feature>
<dbReference type="EMBL" id="SNRX01000012">
    <property type="protein sequence ID" value="KAA6301901.1"/>
    <property type="molecule type" value="Genomic_DNA"/>
</dbReference>
<organism evidence="2 3">
    <name type="scientific">Candidatus Ordinivivax streblomastigis</name>
    <dbReference type="NCBI Taxonomy" id="2540710"/>
    <lineage>
        <taxon>Bacteria</taxon>
        <taxon>Pseudomonadati</taxon>
        <taxon>Bacteroidota</taxon>
        <taxon>Bacteroidia</taxon>
        <taxon>Bacteroidales</taxon>
        <taxon>Candidatus Ordinivivax</taxon>
    </lineage>
</organism>
<comment type="caution">
    <text evidence="2">The sequence shown here is derived from an EMBL/GenBank/DDBJ whole genome shotgun (WGS) entry which is preliminary data.</text>
</comment>
<dbReference type="PROSITE" id="PS51257">
    <property type="entry name" value="PROKAR_LIPOPROTEIN"/>
    <property type="match status" value="1"/>
</dbReference>
<dbReference type="AlphaFoldDB" id="A0A5M8P0H2"/>
<evidence type="ECO:0000256" key="1">
    <source>
        <dbReference type="SAM" id="SignalP"/>
    </source>
</evidence>